<dbReference type="OrthoDB" id="42889at2759"/>
<accession>A0A1Y1IB84</accession>
<evidence type="ECO:0000313" key="2">
    <source>
        <dbReference type="EMBL" id="GAQ87222.1"/>
    </source>
</evidence>
<dbReference type="PANTHER" id="PTHR13271">
    <property type="entry name" value="UNCHARACTERIZED PUTATIVE METHYLTRANSFERASE"/>
    <property type="match status" value="1"/>
</dbReference>
<dbReference type="CDD" id="cd10527">
    <property type="entry name" value="SET_LSMT"/>
    <property type="match status" value="1"/>
</dbReference>
<keyword evidence="3" id="KW-1185">Reference proteome</keyword>
<organism evidence="2 3">
    <name type="scientific">Klebsormidium nitens</name>
    <name type="common">Green alga</name>
    <name type="synonym">Ulothrix nitens</name>
    <dbReference type="NCBI Taxonomy" id="105231"/>
    <lineage>
        <taxon>Eukaryota</taxon>
        <taxon>Viridiplantae</taxon>
        <taxon>Streptophyta</taxon>
        <taxon>Klebsormidiophyceae</taxon>
        <taxon>Klebsormidiales</taxon>
        <taxon>Klebsormidiaceae</taxon>
        <taxon>Klebsormidium</taxon>
    </lineage>
</organism>
<protein>
    <recommendedName>
        <fullName evidence="4">SET domain-containing protein</fullName>
    </recommendedName>
</protein>
<evidence type="ECO:0000313" key="3">
    <source>
        <dbReference type="Proteomes" id="UP000054558"/>
    </source>
</evidence>
<sequence>MRRQLQALWDSKVQALLHAAFQRVGVSAAPSWHDWVWSHVVVWSRLLEWPAPTPDGTPDDNMQEGLLPFIDFCNHASASPVVRVAVDDAMVLVAAAPLPPATQVCISYGDKSNEELLFLYGFALPANPHDRLLLHAPPSALEPFGALPERLALLRSRGLSLRWLLPDLDEEPQAAVHSWQAALAAARVVTMPAAEAEQAAAQEERADMSPVEAPVGEVAASSDAAETAHEDAVRWLAELLKARLRALDGADEPEDVAGAGWGSLRDEDEIEKGEADGPGTGGMRAAQGVEAGSDIRAGYCDYYRASERRLCEDYLDLASQLLEPTPFVMDR</sequence>
<dbReference type="InterPro" id="IPR046341">
    <property type="entry name" value="SET_dom_sf"/>
</dbReference>
<dbReference type="STRING" id="105231.A0A1Y1IB84"/>
<dbReference type="AlphaFoldDB" id="A0A1Y1IB84"/>
<dbReference type="EMBL" id="DF237288">
    <property type="protein sequence ID" value="GAQ87222.1"/>
    <property type="molecule type" value="Genomic_DNA"/>
</dbReference>
<evidence type="ECO:0008006" key="4">
    <source>
        <dbReference type="Google" id="ProtNLM"/>
    </source>
</evidence>
<dbReference type="Gene3D" id="3.90.1410.10">
    <property type="entry name" value="set domain protein methyltransferase, domain 1"/>
    <property type="match status" value="1"/>
</dbReference>
<evidence type="ECO:0000256" key="1">
    <source>
        <dbReference type="SAM" id="MobiDB-lite"/>
    </source>
</evidence>
<reference evidence="2 3" key="1">
    <citation type="journal article" date="2014" name="Nat. Commun.">
        <title>Klebsormidium flaccidum genome reveals primary factors for plant terrestrial adaptation.</title>
        <authorList>
            <person name="Hori K."/>
            <person name="Maruyama F."/>
            <person name="Fujisawa T."/>
            <person name="Togashi T."/>
            <person name="Yamamoto N."/>
            <person name="Seo M."/>
            <person name="Sato S."/>
            <person name="Yamada T."/>
            <person name="Mori H."/>
            <person name="Tajima N."/>
            <person name="Moriyama T."/>
            <person name="Ikeuchi M."/>
            <person name="Watanabe M."/>
            <person name="Wada H."/>
            <person name="Kobayashi K."/>
            <person name="Saito M."/>
            <person name="Masuda T."/>
            <person name="Sasaki-Sekimoto Y."/>
            <person name="Mashiguchi K."/>
            <person name="Awai K."/>
            <person name="Shimojima M."/>
            <person name="Masuda S."/>
            <person name="Iwai M."/>
            <person name="Nobusawa T."/>
            <person name="Narise T."/>
            <person name="Kondo S."/>
            <person name="Saito H."/>
            <person name="Sato R."/>
            <person name="Murakawa M."/>
            <person name="Ihara Y."/>
            <person name="Oshima-Yamada Y."/>
            <person name="Ohtaka K."/>
            <person name="Satoh M."/>
            <person name="Sonobe K."/>
            <person name="Ishii M."/>
            <person name="Ohtani R."/>
            <person name="Kanamori-Sato M."/>
            <person name="Honoki R."/>
            <person name="Miyazaki D."/>
            <person name="Mochizuki H."/>
            <person name="Umetsu J."/>
            <person name="Higashi K."/>
            <person name="Shibata D."/>
            <person name="Kamiya Y."/>
            <person name="Sato N."/>
            <person name="Nakamura Y."/>
            <person name="Tabata S."/>
            <person name="Ida S."/>
            <person name="Kurokawa K."/>
            <person name="Ohta H."/>
        </authorList>
    </citation>
    <scope>NUCLEOTIDE SEQUENCE [LARGE SCALE GENOMIC DNA]</scope>
    <source>
        <strain evidence="2 3">NIES-2285</strain>
    </source>
</reference>
<dbReference type="InterPro" id="IPR050600">
    <property type="entry name" value="SETD3_SETD6_MTase"/>
</dbReference>
<gene>
    <name evidence="2" type="ORF">KFL_003390120</name>
</gene>
<feature type="region of interest" description="Disordered" evidence="1">
    <location>
        <begin position="255"/>
        <end position="288"/>
    </location>
</feature>
<dbReference type="Proteomes" id="UP000054558">
    <property type="component" value="Unassembled WGS sequence"/>
</dbReference>
<dbReference type="PANTHER" id="PTHR13271:SF154">
    <property type="entry name" value="GRIP DOMAIN-CONTAINING PROTEIN"/>
    <property type="match status" value="1"/>
</dbReference>
<dbReference type="OMA" id="YRRGQKH"/>
<dbReference type="SUPFAM" id="SSF82199">
    <property type="entry name" value="SET domain"/>
    <property type="match status" value="1"/>
</dbReference>
<proteinExistence type="predicted"/>
<name>A0A1Y1IB84_KLENI</name>